<accession>A0ABX3NM34</accession>
<name>A0ABX3NM34_9BACT</name>
<protein>
    <recommendedName>
        <fullName evidence="3">Lipoprotein</fullName>
    </recommendedName>
</protein>
<evidence type="ECO:0008006" key="3">
    <source>
        <dbReference type="Google" id="ProtNLM"/>
    </source>
</evidence>
<evidence type="ECO:0000313" key="2">
    <source>
        <dbReference type="Proteomes" id="UP000192277"/>
    </source>
</evidence>
<dbReference type="PROSITE" id="PS51257">
    <property type="entry name" value="PROKAR_LIPOPROTEIN"/>
    <property type="match status" value="1"/>
</dbReference>
<dbReference type="RefSeq" id="WP_014216949.1">
    <property type="nucleotide sequence ID" value="NZ_LWBO01000084.1"/>
</dbReference>
<dbReference type="EMBL" id="LWBO01000084">
    <property type="protein sequence ID" value="OQP39275.1"/>
    <property type="molecule type" value="Genomic_DNA"/>
</dbReference>
<reference evidence="1 2" key="1">
    <citation type="submission" date="2016-04" db="EMBL/GenBank/DDBJ databases">
        <authorList>
            <person name="Chen L."/>
            <person name="Zhuang W."/>
            <person name="Wang G."/>
        </authorList>
    </citation>
    <scope>NUCLEOTIDE SEQUENCE [LARGE SCALE GENOMIC DNA]</scope>
    <source>
        <strain evidence="2">GR20</strain>
    </source>
</reference>
<organism evidence="1 2">
    <name type="scientific">Niastella koreensis</name>
    <dbReference type="NCBI Taxonomy" id="354356"/>
    <lineage>
        <taxon>Bacteria</taxon>
        <taxon>Pseudomonadati</taxon>
        <taxon>Bacteroidota</taxon>
        <taxon>Chitinophagia</taxon>
        <taxon>Chitinophagales</taxon>
        <taxon>Chitinophagaceae</taxon>
        <taxon>Niastella</taxon>
    </lineage>
</organism>
<evidence type="ECO:0000313" key="1">
    <source>
        <dbReference type="EMBL" id="OQP39275.1"/>
    </source>
</evidence>
<dbReference type="Proteomes" id="UP000192277">
    <property type="component" value="Unassembled WGS sequence"/>
</dbReference>
<keyword evidence="2" id="KW-1185">Reference proteome</keyword>
<gene>
    <name evidence="1" type="ORF">A4D02_18300</name>
</gene>
<comment type="caution">
    <text evidence="1">The sequence shown here is derived from an EMBL/GenBank/DDBJ whole genome shotgun (WGS) entry which is preliminary data.</text>
</comment>
<sequence>MKPGIILSAGIVLSLAACNSATPEKSFDVAVLNANTLSRFGGKEIYEMLQETPQAYDEKSKAMVQSSYVEHVKFRIAYSEKAYNDVQALSVTEETKPMIEASKDLFGYTIDKEKNGYLSIAAMKDAHVPDDSIKVAAVKFNELYEEAFGKKYDKLMELGKAFADKHHIKVEFHKF</sequence>
<proteinExistence type="predicted"/>